<evidence type="ECO:0000313" key="2">
    <source>
        <dbReference type="Proteomes" id="UP001054945"/>
    </source>
</evidence>
<dbReference type="EMBL" id="BPLR01021572">
    <property type="protein sequence ID" value="GIX91294.1"/>
    <property type="molecule type" value="Genomic_DNA"/>
</dbReference>
<protein>
    <submittedName>
        <fullName evidence="1">Uncharacterized protein</fullName>
    </submittedName>
</protein>
<dbReference type="Proteomes" id="UP001054945">
    <property type="component" value="Unassembled WGS sequence"/>
</dbReference>
<accession>A0AAV4P3Q7</accession>
<evidence type="ECO:0000313" key="1">
    <source>
        <dbReference type="EMBL" id="GIX91294.1"/>
    </source>
</evidence>
<organism evidence="1 2">
    <name type="scientific">Caerostris extrusa</name>
    <name type="common">Bark spider</name>
    <name type="synonym">Caerostris bankana</name>
    <dbReference type="NCBI Taxonomy" id="172846"/>
    <lineage>
        <taxon>Eukaryota</taxon>
        <taxon>Metazoa</taxon>
        <taxon>Ecdysozoa</taxon>
        <taxon>Arthropoda</taxon>
        <taxon>Chelicerata</taxon>
        <taxon>Arachnida</taxon>
        <taxon>Araneae</taxon>
        <taxon>Araneomorphae</taxon>
        <taxon>Entelegynae</taxon>
        <taxon>Araneoidea</taxon>
        <taxon>Araneidae</taxon>
        <taxon>Caerostris</taxon>
    </lineage>
</organism>
<name>A0AAV4P3Q7_CAEEX</name>
<gene>
    <name evidence="1" type="ORF">CEXT_659021</name>
</gene>
<comment type="caution">
    <text evidence="1">The sequence shown here is derived from an EMBL/GenBank/DDBJ whole genome shotgun (WGS) entry which is preliminary data.</text>
</comment>
<sequence length="120" mass="14049">MRQKLLHQFNSDAAGGHHGPSTNENRRYRSCLKPAPQCPYQARAKNCTISPIPLAEIRVQNGAFWMLWVFTTSPSMTDYFRRSDALLAFDMDIGHLLLLRQIRTWKRPRLYYISFCFNIL</sequence>
<dbReference type="AlphaFoldDB" id="A0AAV4P3Q7"/>
<reference evidence="1 2" key="1">
    <citation type="submission" date="2021-06" db="EMBL/GenBank/DDBJ databases">
        <title>Caerostris extrusa draft genome.</title>
        <authorList>
            <person name="Kono N."/>
            <person name="Arakawa K."/>
        </authorList>
    </citation>
    <scope>NUCLEOTIDE SEQUENCE [LARGE SCALE GENOMIC DNA]</scope>
</reference>
<proteinExistence type="predicted"/>
<keyword evidence="2" id="KW-1185">Reference proteome</keyword>